<accession>A0ABU8XV47</accession>
<dbReference type="RefSeq" id="WP_418160922.1">
    <property type="nucleotide sequence ID" value="NZ_JBBLZC010000021.1"/>
</dbReference>
<evidence type="ECO:0000256" key="1">
    <source>
        <dbReference type="SAM" id="Phobius"/>
    </source>
</evidence>
<feature type="transmembrane region" description="Helical" evidence="1">
    <location>
        <begin position="246"/>
        <end position="267"/>
    </location>
</feature>
<organism evidence="2 3">
    <name type="scientific">Benzoatithermus flavus</name>
    <dbReference type="NCBI Taxonomy" id="3108223"/>
    <lineage>
        <taxon>Bacteria</taxon>
        <taxon>Pseudomonadati</taxon>
        <taxon>Pseudomonadota</taxon>
        <taxon>Alphaproteobacteria</taxon>
        <taxon>Geminicoccales</taxon>
        <taxon>Geminicoccaceae</taxon>
        <taxon>Benzoatithermus</taxon>
    </lineage>
</organism>
<keyword evidence="1" id="KW-0812">Transmembrane</keyword>
<sequence>MSSASHIATPLAAGRSRTGRLSAWLAAALAGTVLGAVPAQQTSATFVYDLSSRLIAITTAFVGTQVLIYGAAHQGASEIAVVVRGPARDTTVRRKGRVGPIWINTESLEFKGVPSFYAVAASEPLAELASPGVLTRHELGADNLRLTPVDAKGMPPTEIAAFREALIRNKQRAGLYSVEPGTVSFLGQTLFRTRITFPANVPPGIYQVQVFEFADGEVTGAQTSTLEISKMGIEADLYDFALHRPAFYGLASILMALAAGFLADAVFRRA</sequence>
<dbReference type="InterPro" id="IPR019088">
    <property type="entry name" value="CHP02186-rel_TM"/>
</dbReference>
<evidence type="ECO:0000313" key="3">
    <source>
        <dbReference type="Proteomes" id="UP001375743"/>
    </source>
</evidence>
<keyword evidence="1" id="KW-0472">Membrane</keyword>
<dbReference type="Pfam" id="PF09608">
    <property type="entry name" value="Alph_Pro_TM"/>
    <property type="match status" value="1"/>
</dbReference>
<protein>
    <submittedName>
        <fullName evidence="2">TIGR02186 family protein</fullName>
    </submittedName>
</protein>
<gene>
    <name evidence="2" type="ORF">U1T56_18130</name>
</gene>
<reference evidence="2 3" key="1">
    <citation type="submission" date="2024-01" db="EMBL/GenBank/DDBJ databases">
        <title>Multi-omics insights into the function and evolution of sodium benzoate biodegradation pathways in Benzoatithermus flavus gen. nov., sp. nov. from hot spring.</title>
        <authorList>
            <person name="Hu C.-J."/>
            <person name="Li W.-J."/>
        </authorList>
    </citation>
    <scope>NUCLEOTIDE SEQUENCE [LARGE SCALE GENOMIC DNA]</scope>
    <source>
        <strain evidence="2 3">SYSU G07066</strain>
    </source>
</reference>
<keyword evidence="1" id="KW-1133">Transmembrane helix</keyword>
<name>A0ABU8XV47_9PROT</name>
<evidence type="ECO:0000313" key="2">
    <source>
        <dbReference type="EMBL" id="MEK0085075.1"/>
    </source>
</evidence>
<dbReference type="EMBL" id="JBBLZC010000021">
    <property type="protein sequence ID" value="MEK0085075.1"/>
    <property type="molecule type" value="Genomic_DNA"/>
</dbReference>
<comment type="caution">
    <text evidence="2">The sequence shown here is derived from an EMBL/GenBank/DDBJ whole genome shotgun (WGS) entry which is preliminary data.</text>
</comment>
<dbReference type="Proteomes" id="UP001375743">
    <property type="component" value="Unassembled WGS sequence"/>
</dbReference>
<proteinExistence type="predicted"/>
<keyword evidence="3" id="KW-1185">Reference proteome</keyword>